<dbReference type="EMBL" id="KV417332">
    <property type="protein sequence ID" value="KZO90885.1"/>
    <property type="molecule type" value="Genomic_DNA"/>
</dbReference>
<feature type="domain" description="Plastocyanin-like" evidence="3">
    <location>
        <begin position="283"/>
        <end position="375"/>
    </location>
</feature>
<dbReference type="AlphaFoldDB" id="A0A167GTA6"/>
<dbReference type="InterPro" id="IPR008972">
    <property type="entry name" value="Cupredoxin"/>
</dbReference>
<reference evidence="4 5" key="1">
    <citation type="journal article" date="2016" name="Mol. Biol. Evol.">
        <title>Comparative Genomics of Early-Diverging Mushroom-Forming Fungi Provides Insights into the Origins of Lignocellulose Decay Capabilities.</title>
        <authorList>
            <person name="Nagy L.G."/>
            <person name="Riley R."/>
            <person name="Tritt A."/>
            <person name="Adam C."/>
            <person name="Daum C."/>
            <person name="Floudas D."/>
            <person name="Sun H."/>
            <person name="Yadav J.S."/>
            <person name="Pangilinan J."/>
            <person name="Larsson K.H."/>
            <person name="Matsuura K."/>
            <person name="Barry K."/>
            <person name="Labutti K."/>
            <person name="Kuo R."/>
            <person name="Ohm R.A."/>
            <person name="Bhattacharya S.S."/>
            <person name="Shirouzu T."/>
            <person name="Yoshinaga Y."/>
            <person name="Martin F.M."/>
            <person name="Grigoriev I.V."/>
            <person name="Hibbett D.S."/>
        </authorList>
    </citation>
    <scope>NUCLEOTIDE SEQUENCE [LARGE SCALE GENOMIC DNA]</scope>
    <source>
        <strain evidence="4 5">TUFC12733</strain>
    </source>
</reference>
<organism evidence="4 5">
    <name type="scientific">Calocera viscosa (strain TUFC12733)</name>
    <dbReference type="NCBI Taxonomy" id="1330018"/>
    <lineage>
        <taxon>Eukaryota</taxon>
        <taxon>Fungi</taxon>
        <taxon>Dikarya</taxon>
        <taxon>Basidiomycota</taxon>
        <taxon>Agaricomycotina</taxon>
        <taxon>Dacrymycetes</taxon>
        <taxon>Dacrymycetales</taxon>
        <taxon>Dacrymycetaceae</taxon>
        <taxon>Calocera</taxon>
    </lineage>
</organism>
<dbReference type="PANTHER" id="PTHR11709">
    <property type="entry name" value="MULTI-COPPER OXIDASE"/>
    <property type="match status" value="1"/>
</dbReference>
<gene>
    <name evidence="4" type="ORF">CALVIDRAFT_568668</name>
</gene>
<accession>A0A167GTA6</accession>
<comment type="similarity">
    <text evidence="1">Belongs to the multicopper oxidase family.</text>
</comment>
<dbReference type="STRING" id="1330018.A0A167GTA6"/>
<dbReference type="Proteomes" id="UP000076738">
    <property type="component" value="Unassembled WGS sequence"/>
</dbReference>
<dbReference type="CDD" id="cd13886">
    <property type="entry name" value="CuRO_2_MCO_like_1"/>
    <property type="match status" value="1"/>
</dbReference>
<evidence type="ECO:0000313" key="4">
    <source>
        <dbReference type="EMBL" id="KZO90885.1"/>
    </source>
</evidence>
<proteinExistence type="inferred from homology"/>
<evidence type="ECO:0000259" key="2">
    <source>
        <dbReference type="Pfam" id="PF00394"/>
    </source>
</evidence>
<evidence type="ECO:0000259" key="3">
    <source>
        <dbReference type="Pfam" id="PF07731"/>
    </source>
</evidence>
<dbReference type="Pfam" id="PF00394">
    <property type="entry name" value="Cu-oxidase"/>
    <property type="match status" value="1"/>
</dbReference>
<dbReference type="OrthoDB" id="2121828at2759"/>
<dbReference type="Pfam" id="PF07731">
    <property type="entry name" value="Cu-oxidase_2"/>
    <property type="match status" value="1"/>
</dbReference>
<dbReference type="InterPro" id="IPR011706">
    <property type="entry name" value="Cu-oxidase_C"/>
</dbReference>
<protein>
    <submittedName>
        <fullName evidence="4">Multicopper oxidase</fullName>
    </submittedName>
</protein>
<keyword evidence="5" id="KW-1185">Reference proteome</keyword>
<dbReference type="InterPro" id="IPR001117">
    <property type="entry name" value="Cu-oxidase_2nd"/>
</dbReference>
<name>A0A167GTA6_CALVF</name>
<sequence length="376" mass="41743">MGAELGLVKWGASQIGPDGSRWDEEIVLHIGDWFHRTGKVMFDWYWNKGSEGTRSPVPDNALVNDVQLYDCPRSVRWISCDASKGTRPTYTLQADKVYKLRFINTGSLAQSFISVDEHELYVVEAGGTDIEPVTMKELAVAPGQRYSVILRYVGEGTPQPGAKFWVRHRLDQSCFKYPNLALDPTPKAIIHYTAPRTITSLLGGLLPSARLAPNEPALPEPITSQWNITEEEEFDARTLLPLDLAARELPETTMDPIVLYVNTLLAAERAGAINDTAAAGGLDGYESTAAESWGPHEYVVQMSKNESVVVDLIINNLEDGLHPFHLHGHHFWPIHVADSARYGWGSYNWDRPPAVPSVAPAMRDTMVIPLRSNAVF</sequence>
<dbReference type="GO" id="GO:0016491">
    <property type="term" value="F:oxidoreductase activity"/>
    <property type="evidence" value="ECO:0007669"/>
    <property type="project" value="InterPro"/>
</dbReference>
<evidence type="ECO:0000313" key="5">
    <source>
        <dbReference type="Proteomes" id="UP000076738"/>
    </source>
</evidence>
<dbReference type="Gene3D" id="2.60.40.420">
    <property type="entry name" value="Cupredoxins - blue copper proteins"/>
    <property type="match status" value="2"/>
</dbReference>
<dbReference type="GO" id="GO:0005507">
    <property type="term" value="F:copper ion binding"/>
    <property type="evidence" value="ECO:0007669"/>
    <property type="project" value="InterPro"/>
</dbReference>
<dbReference type="InterPro" id="IPR045087">
    <property type="entry name" value="Cu-oxidase_fam"/>
</dbReference>
<evidence type="ECO:0000256" key="1">
    <source>
        <dbReference type="ARBA" id="ARBA00010609"/>
    </source>
</evidence>
<dbReference type="SUPFAM" id="SSF49503">
    <property type="entry name" value="Cupredoxins"/>
    <property type="match status" value="2"/>
</dbReference>
<dbReference type="PANTHER" id="PTHR11709:SF511">
    <property type="entry name" value="LACCASE"/>
    <property type="match status" value="1"/>
</dbReference>
<feature type="domain" description="Plastocyanin-like" evidence="2">
    <location>
        <begin position="24"/>
        <end position="193"/>
    </location>
</feature>